<dbReference type="Gene3D" id="3.40.50.720">
    <property type="entry name" value="NAD(P)-binding Rossmann-like Domain"/>
    <property type="match status" value="1"/>
</dbReference>
<sequence>MEAVKVGLIGCGNISAAYLRAAPLFPELRIAACADLNESQARARAEEFGLRAVTVDALLDDPEIEIVLNLTTPQAHVPVGLDALAHGKHVHAEKPLAPTVAEGRRLIEAARRAGLRVGSAPDTFLGGAHQTARKLIDDGAIGKPLSGTAFMQNHGHEHWHPAPDFYYAPGGGPMLDMGPYYITGLVNLLGPVAKVTGSATRGFEERTIGSGPRQGEVVRVETATHVAGLLHFASGAVVSVTTSFDVWQHRHGNMEIYGSTGSLVVPDPNRFGGTVSLARGREPWQDMPLSHGFADGNFRILGLADMARAIRIGRPHRCNGDLAFHVLEVMEAFQRSSDAGRTVEVESRCERPAPLPPRSVLGELD</sequence>
<dbReference type="InterPro" id="IPR050463">
    <property type="entry name" value="Gfo/Idh/MocA_oxidrdct_glycsds"/>
</dbReference>
<dbReference type="Pfam" id="PF22725">
    <property type="entry name" value="GFO_IDH_MocA_C3"/>
    <property type="match status" value="1"/>
</dbReference>
<feature type="compositionally biased region" description="Basic and acidic residues" evidence="2">
    <location>
        <begin position="341"/>
        <end position="351"/>
    </location>
</feature>
<evidence type="ECO:0000313" key="6">
    <source>
        <dbReference type="Proteomes" id="UP001518990"/>
    </source>
</evidence>
<feature type="domain" description="Gfo/Idh/MocA-like oxidoreductase N-terminal" evidence="3">
    <location>
        <begin position="4"/>
        <end position="118"/>
    </location>
</feature>
<reference evidence="5 6" key="1">
    <citation type="submission" date="2020-09" db="EMBL/GenBank/DDBJ databases">
        <title>Roseomonas.</title>
        <authorList>
            <person name="Zhu W."/>
        </authorList>
    </citation>
    <scope>NUCLEOTIDE SEQUENCE [LARGE SCALE GENOMIC DNA]</scope>
    <source>
        <strain evidence="5 6">1311</strain>
    </source>
</reference>
<dbReference type="PANTHER" id="PTHR43818">
    <property type="entry name" value="BCDNA.GH03377"/>
    <property type="match status" value="1"/>
</dbReference>
<dbReference type="SUPFAM" id="SSF51735">
    <property type="entry name" value="NAD(P)-binding Rossmann-fold domains"/>
    <property type="match status" value="1"/>
</dbReference>
<evidence type="ECO:0000313" key="5">
    <source>
        <dbReference type="EMBL" id="MBO1075199.1"/>
    </source>
</evidence>
<accession>A0ABS3KCK6</accession>
<organism evidence="5 6">
    <name type="scientific">Roseomonas marmotae</name>
    <dbReference type="NCBI Taxonomy" id="2768161"/>
    <lineage>
        <taxon>Bacteria</taxon>
        <taxon>Pseudomonadati</taxon>
        <taxon>Pseudomonadota</taxon>
        <taxon>Alphaproteobacteria</taxon>
        <taxon>Acetobacterales</taxon>
        <taxon>Roseomonadaceae</taxon>
        <taxon>Roseomonas</taxon>
    </lineage>
</organism>
<protein>
    <submittedName>
        <fullName evidence="5">Gfo/Idh/MocA family oxidoreductase</fullName>
    </submittedName>
</protein>
<feature type="domain" description="GFO/IDH/MocA-like oxidoreductase" evidence="4">
    <location>
        <begin position="129"/>
        <end position="263"/>
    </location>
</feature>
<dbReference type="InterPro" id="IPR000683">
    <property type="entry name" value="Gfo/Idh/MocA-like_OxRdtase_N"/>
</dbReference>
<keyword evidence="1" id="KW-0560">Oxidoreductase</keyword>
<dbReference type="InterPro" id="IPR036291">
    <property type="entry name" value="NAD(P)-bd_dom_sf"/>
</dbReference>
<gene>
    <name evidence="5" type="ORF">IAI60_11320</name>
</gene>
<dbReference type="SUPFAM" id="SSF55347">
    <property type="entry name" value="Glyceraldehyde-3-phosphate dehydrogenase-like, C-terminal domain"/>
    <property type="match status" value="1"/>
</dbReference>
<dbReference type="Pfam" id="PF01408">
    <property type="entry name" value="GFO_IDH_MocA"/>
    <property type="match status" value="1"/>
</dbReference>
<comment type="caution">
    <text evidence="5">The sequence shown here is derived from an EMBL/GenBank/DDBJ whole genome shotgun (WGS) entry which is preliminary data.</text>
</comment>
<dbReference type="PANTHER" id="PTHR43818:SF11">
    <property type="entry name" value="BCDNA.GH03377"/>
    <property type="match status" value="1"/>
</dbReference>
<dbReference type="InterPro" id="IPR055170">
    <property type="entry name" value="GFO_IDH_MocA-like_dom"/>
</dbReference>
<evidence type="ECO:0000256" key="1">
    <source>
        <dbReference type="ARBA" id="ARBA00023002"/>
    </source>
</evidence>
<keyword evidence="6" id="KW-1185">Reference proteome</keyword>
<dbReference type="Proteomes" id="UP001518990">
    <property type="component" value="Unassembled WGS sequence"/>
</dbReference>
<feature type="region of interest" description="Disordered" evidence="2">
    <location>
        <begin position="340"/>
        <end position="365"/>
    </location>
</feature>
<dbReference type="Gene3D" id="3.30.360.10">
    <property type="entry name" value="Dihydrodipicolinate Reductase, domain 2"/>
    <property type="match status" value="1"/>
</dbReference>
<evidence type="ECO:0000259" key="4">
    <source>
        <dbReference type="Pfam" id="PF22725"/>
    </source>
</evidence>
<name>A0ABS3KCK6_9PROT</name>
<evidence type="ECO:0000259" key="3">
    <source>
        <dbReference type="Pfam" id="PF01408"/>
    </source>
</evidence>
<proteinExistence type="predicted"/>
<dbReference type="RefSeq" id="WP_207447282.1">
    <property type="nucleotide sequence ID" value="NZ_CP061091.1"/>
</dbReference>
<dbReference type="EMBL" id="JACTNF010000010">
    <property type="protein sequence ID" value="MBO1075199.1"/>
    <property type="molecule type" value="Genomic_DNA"/>
</dbReference>
<evidence type="ECO:0000256" key="2">
    <source>
        <dbReference type="SAM" id="MobiDB-lite"/>
    </source>
</evidence>